<feature type="domain" description="Aminotransferase class I/classII large" evidence="5">
    <location>
        <begin position="41"/>
        <end position="406"/>
    </location>
</feature>
<dbReference type="InterPro" id="IPR015422">
    <property type="entry name" value="PyrdxlP-dep_Trfase_small"/>
</dbReference>
<dbReference type="InterPro" id="IPR004839">
    <property type="entry name" value="Aminotransferase_I/II_large"/>
</dbReference>
<evidence type="ECO:0000256" key="4">
    <source>
        <dbReference type="RuleBase" id="RU000481"/>
    </source>
</evidence>
<dbReference type="InterPro" id="IPR050881">
    <property type="entry name" value="LL-DAP_aminotransferase"/>
</dbReference>
<dbReference type="Proteomes" id="UP001166585">
    <property type="component" value="Unassembled WGS sequence"/>
</dbReference>
<evidence type="ECO:0000256" key="2">
    <source>
        <dbReference type="ARBA" id="ARBA00022576"/>
    </source>
</evidence>
<accession>A0ABS5R5F0</accession>
<dbReference type="SUPFAM" id="SSF53383">
    <property type="entry name" value="PLP-dependent transferases"/>
    <property type="match status" value="1"/>
</dbReference>
<evidence type="ECO:0000313" key="7">
    <source>
        <dbReference type="Proteomes" id="UP001166585"/>
    </source>
</evidence>
<dbReference type="Gene3D" id="3.90.1150.10">
    <property type="entry name" value="Aspartate Aminotransferase, domain 1"/>
    <property type="match status" value="1"/>
</dbReference>
<evidence type="ECO:0000313" key="6">
    <source>
        <dbReference type="EMBL" id="MBS9476009.1"/>
    </source>
</evidence>
<protein>
    <recommendedName>
        <fullName evidence="4">Aminotransferase</fullName>
        <ecNumber evidence="4">2.6.1.-</ecNumber>
    </recommendedName>
</protein>
<evidence type="ECO:0000256" key="3">
    <source>
        <dbReference type="ARBA" id="ARBA00022679"/>
    </source>
</evidence>
<sequence length="412" mass="44114">MRSGDARHSSAPALDAGPAARSPFIRLNELLAGLTPGKAPLSLAVGEPRHAMPDFVGTVLAAHLDGFGRYPAGKGLPEFRRASADWFARRYSLPRPLDAEREVLVLNGSREGLFFAALMARRLLSPHKQGQLNGATPAVLLPNPFYAAYGAGAEAAGCESVPLPLPPGGGWLPDLDSLDRALLERAVAVYLASPANPQGTIAPRAYLERLVALCRFHEVMIFADECYSEIWLGDAPPTGILEVAGPDYAGVVAFNSLSKRSSLPGLRLGFCAGDGRFMEAFGEFRNVAAPQVPEPLQMVGIAALADEAHVVASRDLYRAKFDLADRLLAGRFGYQRPDGGFFLWLDVASVGGGEEACRRLWLREGLRTVPGAYLCRAEADGRNPGETYLRIALVQDLATTEAALQRLLVGLG</sequence>
<keyword evidence="3 4" id="KW-0808">Transferase</keyword>
<dbReference type="GO" id="GO:0008483">
    <property type="term" value="F:transaminase activity"/>
    <property type="evidence" value="ECO:0007669"/>
    <property type="project" value="UniProtKB-KW"/>
</dbReference>
<dbReference type="PANTHER" id="PTHR42832:SF3">
    <property type="entry name" value="L-GLUTAMINE--4-(METHYLSULFANYL)-2-OXOBUTANOATE AMINOTRANSFERASE"/>
    <property type="match status" value="1"/>
</dbReference>
<dbReference type="Pfam" id="PF00155">
    <property type="entry name" value="Aminotran_1_2"/>
    <property type="match status" value="1"/>
</dbReference>
<dbReference type="EMBL" id="JAHCQH010000012">
    <property type="protein sequence ID" value="MBS9476009.1"/>
    <property type="molecule type" value="Genomic_DNA"/>
</dbReference>
<dbReference type="CDD" id="cd00609">
    <property type="entry name" value="AAT_like"/>
    <property type="match status" value="1"/>
</dbReference>
<dbReference type="Gene3D" id="3.40.640.10">
    <property type="entry name" value="Type I PLP-dependent aspartate aminotransferase-like (Major domain)"/>
    <property type="match status" value="1"/>
</dbReference>
<gene>
    <name evidence="6" type="ORF">KIP89_02695</name>
</gene>
<proteinExistence type="inferred from homology"/>
<reference evidence="6" key="1">
    <citation type="submission" date="2021-05" db="EMBL/GenBank/DDBJ databases">
        <authorList>
            <person name="Sun Q."/>
            <person name="Inoue M."/>
        </authorList>
    </citation>
    <scope>NUCLEOTIDE SEQUENCE</scope>
    <source>
        <strain evidence="6">VKM B-3255</strain>
    </source>
</reference>
<name>A0ABS5R5F0_9HYPH</name>
<comment type="cofactor">
    <cofactor evidence="1 4">
        <name>pyridoxal 5'-phosphate</name>
        <dbReference type="ChEBI" id="CHEBI:597326"/>
    </cofactor>
</comment>
<comment type="caution">
    <text evidence="6">The sequence shown here is derived from an EMBL/GenBank/DDBJ whole genome shotgun (WGS) entry which is preliminary data.</text>
</comment>
<dbReference type="PANTHER" id="PTHR42832">
    <property type="entry name" value="AMINO ACID AMINOTRANSFERASE"/>
    <property type="match status" value="1"/>
</dbReference>
<dbReference type="PROSITE" id="PS00105">
    <property type="entry name" value="AA_TRANSFER_CLASS_1"/>
    <property type="match status" value="1"/>
</dbReference>
<evidence type="ECO:0000256" key="1">
    <source>
        <dbReference type="ARBA" id="ARBA00001933"/>
    </source>
</evidence>
<dbReference type="InterPro" id="IPR015424">
    <property type="entry name" value="PyrdxlP-dep_Trfase"/>
</dbReference>
<organism evidence="6 7">
    <name type="scientific">Ancylobacter radicis</name>
    <dbReference type="NCBI Taxonomy" id="2836179"/>
    <lineage>
        <taxon>Bacteria</taxon>
        <taxon>Pseudomonadati</taxon>
        <taxon>Pseudomonadota</taxon>
        <taxon>Alphaproteobacteria</taxon>
        <taxon>Hyphomicrobiales</taxon>
        <taxon>Xanthobacteraceae</taxon>
        <taxon>Ancylobacter</taxon>
    </lineage>
</organism>
<comment type="similarity">
    <text evidence="4">Belongs to the class-I pyridoxal-phosphate-dependent aminotransferase family.</text>
</comment>
<dbReference type="InterPro" id="IPR004838">
    <property type="entry name" value="NHTrfase_class1_PyrdxlP-BS"/>
</dbReference>
<dbReference type="EC" id="2.6.1.-" evidence="4"/>
<dbReference type="InterPro" id="IPR015421">
    <property type="entry name" value="PyrdxlP-dep_Trfase_major"/>
</dbReference>
<keyword evidence="2 4" id="KW-0032">Aminotransferase</keyword>
<keyword evidence="7" id="KW-1185">Reference proteome</keyword>
<evidence type="ECO:0000259" key="5">
    <source>
        <dbReference type="Pfam" id="PF00155"/>
    </source>
</evidence>